<evidence type="ECO:0000256" key="3">
    <source>
        <dbReference type="ARBA" id="ARBA00007556"/>
    </source>
</evidence>
<keyword evidence="10 12" id="KW-1133">Transmembrane helix</keyword>
<evidence type="ECO:0000313" key="13">
    <source>
        <dbReference type="EMBL" id="NKF23882.1"/>
    </source>
</evidence>
<dbReference type="InterPro" id="IPR030802">
    <property type="entry name" value="Permease_MalE"/>
</dbReference>
<accession>A0A969WB19</accession>
<evidence type="ECO:0000313" key="14">
    <source>
        <dbReference type="Proteomes" id="UP000653472"/>
    </source>
</evidence>
<comment type="similarity">
    <text evidence="3 12">Belongs to the MlaE permease family.</text>
</comment>
<dbReference type="NCBIfam" id="TIGR00056">
    <property type="entry name" value="MlaE family lipid ABC transporter permease subunit"/>
    <property type="match status" value="1"/>
</dbReference>
<name>A0A969WB19_9GAMM</name>
<evidence type="ECO:0000256" key="9">
    <source>
        <dbReference type="ARBA" id="ARBA00022692"/>
    </source>
</evidence>
<comment type="subcellular location">
    <subcellularLocation>
        <location evidence="2 12">Cell inner membrane</location>
        <topology evidence="2 12">Multi-pass membrane protein</topology>
    </subcellularLocation>
</comment>
<feature type="transmembrane region" description="Helical" evidence="12">
    <location>
        <begin position="231"/>
        <end position="255"/>
    </location>
</feature>
<dbReference type="Proteomes" id="UP000653472">
    <property type="component" value="Unassembled WGS sequence"/>
</dbReference>
<keyword evidence="14" id="KW-1185">Reference proteome</keyword>
<feature type="transmembrane region" description="Helical" evidence="12">
    <location>
        <begin position="169"/>
        <end position="187"/>
    </location>
</feature>
<feature type="transmembrane region" description="Helical" evidence="12">
    <location>
        <begin position="73"/>
        <end position="92"/>
    </location>
</feature>
<dbReference type="PANTHER" id="PTHR30188:SF4">
    <property type="entry name" value="PROTEIN TRIGALACTOSYLDIACYLGLYCEROL 1, CHLOROPLASTIC"/>
    <property type="match status" value="1"/>
</dbReference>
<gene>
    <name evidence="13" type="primary">mlaE</name>
    <name evidence="13" type="ORF">G7Y82_16330</name>
</gene>
<protein>
    <recommendedName>
        <fullName evidence="5">Intermembrane phospholipid transport system permease protein MlaE</fullName>
    </recommendedName>
</protein>
<reference evidence="13" key="1">
    <citation type="submission" date="2020-03" db="EMBL/GenBank/DDBJ databases">
        <title>Solimonas marina sp. nov., isolated from deep seawater of the Pacific Ocean.</title>
        <authorList>
            <person name="Liu X."/>
            <person name="Lai Q."/>
            <person name="Sun F."/>
            <person name="Gai Y."/>
            <person name="Li G."/>
            <person name="Shao Z."/>
        </authorList>
    </citation>
    <scope>NUCLEOTIDE SEQUENCE</scope>
    <source>
        <strain evidence="13">C16B3</strain>
    </source>
</reference>
<evidence type="ECO:0000256" key="11">
    <source>
        <dbReference type="ARBA" id="ARBA00023136"/>
    </source>
</evidence>
<dbReference type="EMBL" id="JAAVXB010000010">
    <property type="protein sequence ID" value="NKF23882.1"/>
    <property type="molecule type" value="Genomic_DNA"/>
</dbReference>
<comment type="function">
    <text evidence="1">Part of the ABC transporter complex MlaFEDB, which is involved in a phospholipid transport pathway that maintains lipid asymmetry in the outer membrane by retrograde trafficking of phospholipids from the outer membrane to the inner membrane. Probably responsible for the translocation of the substrate across the membrane.</text>
</comment>
<keyword evidence="7" id="KW-1003">Cell membrane</keyword>
<dbReference type="NCBIfam" id="NF033619">
    <property type="entry name" value="perm_MlaE_1"/>
    <property type="match status" value="1"/>
</dbReference>
<comment type="subunit">
    <text evidence="4">The complex is composed of two ATP-binding proteins (MlaF), two transmembrane proteins (MlaE), two cytoplasmic solute-binding proteins (MlaB) and six periplasmic solute-binding proteins (MlaD).</text>
</comment>
<feature type="transmembrane region" description="Helical" evidence="12">
    <location>
        <begin position="199"/>
        <end position="219"/>
    </location>
</feature>
<feature type="transmembrane region" description="Helical" evidence="12">
    <location>
        <begin position="140"/>
        <end position="163"/>
    </location>
</feature>
<evidence type="ECO:0000256" key="8">
    <source>
        <dbReference type="ARBA" id="ARBA00022519"/>
    </source>
</evidence>
<feature type="transmembrane region" description="Helical" evidence="12">
    <location>
        <begin position="43"/>
        <end position="66"/>
    </location>
</feature>
<keyword evidence="6" id="KW-0813">Transport</keyword>
<dbReference type="Pfam" id="PF02405">
    <property type="entry name" value="MlaE"/>
    <property type="match status" value="1"/>
</dbReference>
<sequence>MRGGVLTVLSNFLSGLGQAQFFLLSVLRAVLPSLLRPALIVRQLYMIGVLSLIIIVISGMFIGMVLSLQGYHTLVQFGAASSLGVLVALSIIRELGPVVTALLFAGRAGSALAAEIGLMRATDQLSAMEMMAVNPMRYVIAPRFIAGVIAMPLLTAIFCVMAIGVAGGHAIGVGLLHVDAGSYWTQIRANVDLHDLLQALIKSLVFGAVVSWIAVYQGYTAPPTSEGVSRATTSTVVVSSLSILALDFILTAFMFR</sequence>
<dbReference type="RefSeq" id="WP_168149203.1">
    <property type="nucleotide sequence ID" value="NZ_JAAVXB010000010.1"/>
</dbReference>
<keyword evidence="8 12" id="KW-0997">Cell inner membrane</keyword>
<dbReference type="GO" id="GO:0043190">
    <property type="term" value="C:ATP-binding cassette (ABC) transporter complex"/>
    <property type="evidence" value="ECO:0007669"/>
    <property type="project" value="InterPro"/>
</dbReference>
<evidence type="ECO:0000256" key="5">
    <source>
        <dbReference type="ARBA" id="ARBA00020857"/>
    </source>
</evidence>
<evidence type="ECO:0000256" key="12">
    <source>
        <dbReference type="RuleBase" id="RU362044"/>
    </source>
</evidence>
<evidence type="ECO:0000256" key="4">
    <source>
        <dbReference type="ARBA" id="ARBA00011380"/>
    </source>
</evidence>
<evidence type="ECO:0000256" key="1">
    <source>
        <dbReference type="ARBA" id="ARBA00002460"/>
    </source>
</evidence>
<evidence type="ECO:0000256" key="6">
    <source>
        <dbReference type="ARBA" id="ARBA00022448"/>
    </source>
</evidence>
<evidence type="ECO:0000256" key="10">
    <source>
        <dbReference type="ARBA" id="ARBA00022989"/>
    </source>
</evidence>
<organism evidence="13 14">
    <name type="scientific">Solimonas marina</name>
    <dbReference type="NCBI Taxonomy" id="2714601"/>
    <lineage>
        <taxon>Bacteria</taxon>
        <taxon>Pseudomonadati</taxon>
        <taxon>Pseudomonadota</taxon>
        <taxon>Gammaproteobacteria</taxon>
        <taxon>Nevskiales</taxon>
        <taxon>Nevskiaceae</taxon>
        <taxon>Solimonas</taxon>
    </lineage>
</organism>
<comment type="caution">
    <text evidence="13">The sequence shown here is derived from an EMBL/GenBank/DDBJ whole genome shotgun (WGS) entry which is preliminary data.</text>
</comment>
<dbReference type="AlphaFoldDB" id="A0A969WB19"/>
<keyword evidence="11 12" id="KW-0472">Membrane</keyword>
<proteinExistence type="inferred from homology"/>
<feature type="transmembrane region" description="Helical" evidence="12">
    <location>
        <begin position="98"/>
        <end position="119"/>
    </location>
</feature>
<evidence type="ECO:0000256" key="7">
    <source>
        <dbReference type="ARBA" id="ARBA00022475"/>
    </source>
</evidence>
<evidence type="ECO:0000256" key="2">
    <source>
        <dbReference type="ARBA" id="ARBA00004429"/>
    </source>
</evidence>
<dbReference type="GO" id="GO:0005548">
    <property type="term" value="F:phospholipid transporter activity"/>
    <property type="evidence" value="ECO:0007669"/>
    <property type="project" value="TreeGrafter"/>
</dbReference>
<dbReference type="InterPro" id="IPR053408">
    <property type="entry name" value="MlaE_Permease"/>
</dbReference>
<dbReference type="InterPro" id="IPR003453">
    <property type="entry name" value="ABC_MlaE_roteobac"/>
</dbReference>
<keyword evidence="9 12" id="KW-0812">Transmembrane</keyword>
<dbReference type="PANTHER" id="PTHR30188">
    <property type="entry name" value="ABC TRANSPORTER PERMEASE PROTEIN-RELATED"/>
    <property type="match status" value="1"/>
</dbReference>